<dbReference type="Gene3D" id="3.90.1100.10">
    <property type="match status" value="2"/>
</dbReference>
<comment type="subunit">
    <text evidence="3">Component of the RNA polymerase I (Pol I) complex consisting of at least 13 subunits.</text>
</comment>
<evidence type="ECO:0000256" key="1">
    <source>
        <dbReference type="ARBA" id="ARBA00004123"/>
    </source>
</evidence>
<keyword evidence="20" id="KW-1185">Reference proteome</keyword>
<dbReference type="InterPro" id="IPR007644">
    <property type="entry name" value="RNA_pol_bsu_protrusion"/>
</dbReference>
<keyword evidence="10" id="KW-0853">WD repeat</keyword>
<organism evidence="19 20">
    <name type="scientific">Bursaphelenchus okinawaensis</name>
    <dbReference type="NCBI Taxonomy" id="465554"/>
    <lineage>
        <taxon>Eukaryota</taxon>
        <taxon>Metazoa</taxon>
        <taxon>Ecdysozoa</taxon>
        <taxon>Nematoda</taxon>
        <taxon>Chromadorea</taxon>
        <taxon>Rhabditida</taxon>
        <taxon>Tylenchina</taxon>
        <taxon>Tylenchomorpha</taxon>
        <taxon>Aphelenchoidea</taxon>
        <taxon>Aphelenchoididae</taxon>
        <taxon>Bursaphelenchus</taxon>
    </lineage>
</organism>
<dbReference type="SMART" id="SM00320">
    <property type="entry name" value="WD40"/>
    <property type="match status" value="6"/>
</dbReference>
<evidence type="ECO:0000313" key="20">
    <source>
        <dbReference type="Proteomes" id="UP000614601"/>
    </source>
</evidence>
<evidence type="ECO:0000256" key="4">
    <source>
        <dbReference type="ARBA" id="ARBA00022478"/>
    </source>
</evidence>
<comment type="caution">
    <text evidence="19">The sequence shown here is derived from an EMBL/GenBank/DDBJ whole genome shotgun (WGS) entry which is preliminary data.</text>
</comment>
<dbReference type="InterPro" id="IPR015712">
    <property type="entry name" value="DNA-dir_RNA_pol_su2"/>
</dbReference>
<protein>
    <recommendedName>
        <fullName evidence="12">DNA-directed RNA polymerase subunit beta</fullName>
        <ecNumber evidence="12">2.7.7.6</ecNumber>
    </recommendedName>
</protein>
<dbReference type="InterPro" id="IPR036322">
    <property type="entry name" value="WD40_repeat_dom_sf"/>
</dbReference>
<evidence type="ECO:0000259" key="15">
    <source>
        <dbReference type="Pfam" id="PF04561"/>
    </source>
</evidence>
<sequence>MEVIRVFTGYHSENVINNRAWSCSWRHDGKLLLTTGEDKTTKVWRYDPDKQTLQIVTHLSGDHLRTVRTAQFSPCGRYIVTASFDSTMRIYEQDGESHFEEKHRLDGHEHEIKCASFSSSGQYLASASRDKNVFVWQVDEDEDFDVDSVLQNHTGDVKFVVWHPTENFLVSGGYDMNVNIYRYDGSDWVVHQTLEHVHEETVWMVAFNYDGTYFATVGGDGLIKVYKMTRGATDSEHKFAHLVTVTPLDAKWPIFTVAWSPVQNIFVCGGGDRQLWLCSLEDDETVIMDCDVAGYHVESFNFFCQEGLALAADDVSTEKFRLKNDQAVEIRYKGAIIKSPSVQSAMGNSVEDITNTQYILPSECRQRGLTYRGPLFVDLEVKVNGTTLGVFSTLLGHIPIMLRSELCHLNKMSEEELIKAGEEGIEKGGYFVNKGSEKVIRLLVGNKRNFPLAIVRNSFKEKGKLFTEFGIMMRCFKDGHSAAIMSLHYLDSASMVLTIQYRRELFYIPFMYILRALTDLSDMQIYENMTKLRPNDTYWSSCVKNMLVSAAEEGVTNRETALTLLGSRFRVTLGNKLAPWETDEDAGRFIMKYCVAIHLDNDGDKFHCLSLMGQKLISLALGQILPDSPDNPQFQEATVTGHIFLLMIRERLEGVLGVLRKKIEIAQARRGDKFTFDGKFFQSQLSSIGGQQITNAFEYFLATGNLITRNGLGLMQNQGFAVIAERINQLRFVSHFRAIHRGAFFMETRTTDVRKLRPEAWGFICPVHTPDGAPCGLLNHVTASVNIITKPIDTSPLNELLYQMGVITHEEMRLNVAKAQDNPEELKLFYPVLMDGKVVGYVSRAEAPRLERRLRALKVNPKEKRVPSLVEIVLVRASTDEKNILTQFPGFYIFADMGRMVRPVKNLICKKTEFVGIFEQVYLSIIIDPEEIEPGVTMHQELHPSALFSFAGNLIPFPDHNQSPRNIYQCQMGKQTMGIAVHAWKKRADNKMYNIITPQHPLLKLEAYEKYEMTNYPLGTNACVAVISYTGYDMEDAMVINKSSFERGFAHGMVIKVERLNLCETGMFGKKESNAFFAKDPKDTELTSIAADGLPIPGRLYRQGDVYYSKKDRHDDKYTTGAFKYAEAAYCGIVRAISEEADGVVHILIQWRIPRNPIIGDKFASRHGQKGINSFLWPVESLPFSDSGMVPDIIFNPHGFPSRMTIGMMIESMAGKAAAMNGSYYDASPFVFNEENTAINHFGELLQQAGYNYYGNETMYSGVDGREMKVQIFFGIVYYQRLRHMIADKFQVRATGVVDPVTLQPVKGRKKGGGIRFGEMERDTMIAHGAAYCLQDRLLYSSDLDFCKVCAKCSSIISVSKLKSTNLRRGMQQTGQIPVCLSCRESSEVYEIQVPRVFRYLAAELSSVGIQLQCDVGDPTSR</sequence>
<evidence type="ECO:0000256" key="12">
    <source>
        <dbReference type="RuleBase" id="RU363031"/>
    </source>
</evidence>
<dbReference type="InterPro" id="IPR037034">
    <property type="entry name" value="RNA_pol_Rpb2_2_sf"/>
</dbReference>
<feature type="domain" description="RNA polymerase Rpb2" evidence="17">
    <location>
        <begin position="723"/>
        <end position="787"/>
    </location>
</feature>
<evidence type="ECO:0000256" key="10">
    <source>
        <dbReference type="PROSITE-ProRule" id="PRU00221"/>
    </source>
</evidence>
<evidence type="ECO:0000256" key="5">
    <source>
        <dbReference type="ARBA" id="ARBA00022679"/>
    </source>
</evidence>
<feature type="domain" description="RNA polymerase Rpb2" evidence="15">
    <location>
        <begin position="506"/>
        <end position="631"/>
    </location>
</feature>
<dbReference type="GO" id="GO:0032549">
    <property type="term" value="F:ribonucleoside binding"/>
    <property type="evidence" value="ECO:0007669"/>
    <property type="project" value="InterPro"/>
</dbReference>
<dbReference type="Proteomes" id="UP000614601">
    <property type="component" value="Unassembled WGS sequence"/>
</dbReference>
<evidence type="ECO:0000259" key="18">
    <source>
        <dbReference type="Pfam" id="PF06883"/>
    </source>
</evidence>
<dbReference type="PROSITE" id="PS01166">
    <property type="entry name" value="RNA_POL_BETA"/>
    <property type="match status" value="1"/>
</dbReference>
<dbReference type="GO" id="GO:0006351">
    <property type="term" value="P:DNA-templated transcription"/>
    <property type="evidence" value="ECO:0007669"/>
    <property type="project" value="InterPro"/>
</dbReference>
<dbReference type="GO" id="GO:0000428">
    <property type="term" value="C:DNA-directed RNA polymerase complex"/>
    <property type="evidence" value="ECO:0007669"/>
    <property type="project" value="UniProtKB-KW"/>
</dbReference>
<dbReference type="FunFam" id="2.40.270.10:FF:000006">
    <property type="entry name" value="DNA-directed RNA polymerase subunit beta"/>
    <property type="match status" value="1"/>
</dbReference>
<feature type="repeat" description="WD" evidence="10">
    <location>
        <begin position="60"/>
        <end position="92"/>
    </location>
</feature>
<reference evidence="19" key="1">
    <citation type="submission" date="2020-09" db="EMBL/GenBank/DDBJ databases">
        <authorList>
            <person name="Kikuchi T."/>
        </authorList>
    </citation>
    <scope>NUCLEOTIDE SEQUENCE</scope>
    <source>
        <strain evidence="19">SH1</strain>
    </source>
</reference>
<feature type="domain" description="DNA-directed RNA polymerase subunit 2 hybrid-binding" evidence="13">
    <location>
        <begin position="953"/>
        <end position="1311"/>
    </location>
</feature>
<comment type="catalytic activity">
    <reaction evidence="9">
        <text>RNA(n) + a ribonucleoside 5'-triphosphate = RNA(n+1) + diphosphate</text>
        <dbReference type="Rhea" id="RHEA:21248"/>
        <dbReference type="Rhea" id="RHEA-COMP:14527"/>
        <dbReference type="Rhea" id="RHEA-COMP:17342"/>
        <dbReference type="ChEBI" id="CHEBI:33019"/>
        <dbReference type="ChEBI" id="CHEBI:61557"/>
        <dbReference type="ChEBI" id="CHEBI:140395"/>
        <dbReference type="EC" id="2.7.7.6"/>
    </reaction>
    <physiologicalReaction direction="left-to-right" evidence="9">
        <dbReference type="Rhea" id="RHEA:21249"/>
    </physiologicalReaction>
</comment>
<dbReference type="InterPro" id="IPR037033">
    <property type="entry name" value="DNA-dir_RNAP_su2_hyb_sf"/>
</dbReference>
<evidence type="ECO:0000256" key="11">
    <source>
        <dbReference type="RuleBase" id="RU000434"/>
    </source>
</evidence>
<name>A0A811JUB2_9BILA</name>
<dbReference type="Gene3D" id="2.40.50.150">
    <property type="match status" value="1"/>
</dbReference>
<dbReference type="InterPro" id="IPR007645">
    <property type="entry name" value="RNA_pol_Rpb2_3"/>
</dbReference>
<feature type="domain" description="DNA-directed RNA polymerase I subunit RPA2" evidence="18">
    <location>
        <begin position="839"/>
        <end position="902"/>
    </location>
</feature>
<evidence type="ECO:0000256" key="9">
    <source>
        <dbReference type="ARBA" id="ARBA00047768"/>
    </source>
</evidence>
<dbReference type="OrthoDB" id="10248617at2759"/>
<evidence type="ECO:0000259" key="14">
    <source>
        <dbReference type="Pfam" id="PF04560"/>
    </source>
</evidence>
<feature type="repeat" description="WD" evidence="10">
    <location>
        <begin position="105"/>
        <end position="146"/>
    </location>
</feature>
<dbReference type="FunFam" id="2.40.270.10:FF:000011">
    <property type="entry name" value="DNA-directed RNA polymerase subunit beta"/>
    <property type="match status" value="1"/>
</dbReference>
<dbReference type="EMBL" id="CAJFCW020000001">
    <property type="protein sequence ID" value="CAG9083565.1"/>
    <property type="molecule type" value="Genomic_DNA"/>
</dbReference>
<comment type="function">
    <text evidence="12">DNA-dependent RNA polymerase catalyzes the transcription of DNA into RNA using the four ribonucleoside triphosphates as substrates.</text>
</comment>
<gene>
    <name evidence="19" type="ORF">BOKJ2_LOCUS1582</name>
</gene>
<evidence type="ECO:0000256" key="6">
    <source>
        <dbReference type="ARBA" id="ARBA00022695"/>
    </source>
</evidence>
<evidence type="ECO:0000259" key="16">
    <source>
        <dbReference type="Pfam" id="PF04563"/>
    </source>
</evidence>
<dbReference type="PANTHER" id="PTHR20856">
    <property type="entry name" value="DNA-DIRECTED RNA POLYMERASE I SUBUNIT 2"/>
    <property type="match status" value="1"/>
</dbReference>
<keyword evidence="4 12" id="KW-0240">DNA-directed RNA polymerase</keyword>
<dbReference type="InterPro" id="IPR014724">
    <property type="entry name" value="RNA_pol_RPB2_OB-fold"/>
</dbReference>
<keyword evidence="8" id="KW-0539">Nucleus</keyword>
<dbReference type="CDD" id="cd00200">
    <property type="entry name" value="WD40"/>
    <property type="match status" value="1"/>
</dbReference>
<dbReference type="Pfam" id="PF04561">
    <property type="entry name" value="RNA_pol_Rpb2_2"/>
    <property type="match status" value="1"/>
</dbReference>
<dbReference type="InterPro" id="IPR007641">
    <property type="entry name" value="RNA_pol_Rpb2_7"/>
</dbReference>
<evidence type="ECO:0000256" key="8">
    <source>
        <dbReference type="ARBA" id="ARBA00023242"/>
    </source>
</evidence>
<dbReference type="Pfam" id="PF00562">
    <property type="entry name" value="RNA_pol_Rpb2_6"/>
    <property type="match status" value="1"/>
</dbReference>
<dbReference type="InterPro" id="IPR007120">
    <property type="entry name" value="DNA-dir_RNAP_su2_dom"/>
</dbReference>
<dbReference type="FunFam" id="3.90.1100.10:FF:000008">
    <property type="entry name" value="DNA-directed RNA polymerase subunit beta"/>
    <property type="match status" value="1"/>
</dbReference>
<dbReference type="GO" id="GO:0003899">
    <property type="term" value="F:DNA-directed RNA polymerase activity"/>
    <property type="evidence" value="ECO:0007669"/>
    <property type="project" value="UniProtKB-EC"/>
</dbReference>
<dbReference type="Gene3D" id="3.90.1800.10">
    <property type="entry name" value="RNA polymerase alpha subunit dimerisation domain"/>
    <property type="match status" value="1"/>
</dbReference>
<dbReference type="Gene3D" id="2.40.270.10">
    <property type="entry name" value="DNA-directed RNA polymerase, subunit 2, domain 6"/>
    <property type="match status" value="1"/>
</dbReference>
<feature type="domain" description="RNA polymerase beta subunit protrusion" evidence="16">
    <location>
        <begin position="294"/>
        <end position="663"/>
    </location>
</feature>
<dbReference type="GO" id="GO:0005634">
    <property type="term" value="C:nucleus"/>
    <property type="evidence" value="ECO:0007669"/>
    <property type="project" value="UniProtKB-SubCell"/>
</dbReference>
<evidence type="ECO:0000313" key="19">
    <source>
        <dbReference type="EMBL" id="CAD5206898.1"/>
    </source>
</evidence>
<dbReference type="Pfam" id="PF04563">
    <property type="entry name" value="RNA_pol_Rpb2_1"/>
    <property type="match status" value="1"/>
</dbReference>
<keyword evidence="5 12" id="KW-0808">Transferase</keyword>
<keyword evidence="6 12" id="KW-0548">Nucleotidyltransferase</keyword>
<dbReference type="PROSITE" id="PS50294">
    <property type="entry name" value="WD_REPEATS_REGION"/>
    <property type="match status" value="2"/>
</dbReference>
<feature type="domain" description="RNA polymerase Rpb2" evidence="14">
    <location>
        <begin position="1313"/>
        <end position="1414"/>
    </location>
</feature>
<dbReference type="Pfam" id="PF06883">
    <property type="entry name" value="RNA_pol_Rpa2_4"/>
    <property type="match status" value="1"/>
</dbReference>
<dbReference type="EMBL" id="CAJFDH010000001">
    <property type="protein sequence ID" value="CAD5206898.1"/>
    <property type="molecule type" value="Genomic_DNA"/>
</dbReference>
<proteinExistence type="inferred from homology"/>
<dbReference type="Gene3D" id="3.90.1110.10">
    <property type="entry name" value="RNA polymerase Rpb2, domain 2"/>
    <property type="match status" value="1"/>
</dbReference>
<evidence type="ECO:0000256" key="7">
    <source>
        <dbReference type="ARBA" id="ARBA00023163"/>
    </source>
</evidence>
<evidence type="ECO:0000256" key="2">
    <source>
        <dbReference type="ARBA" id="ARBA00006835"/>
    </source>
</evidence>
<dbReference type="Pfam" id="PF04565">
    <property type="entry name" value="RNA_pol_Rpb2_3"/>
    <property type="match status" value="1"/>
</dbReference>
<dbReference type="GO" id="GO:0003677">
    <property type="term" value="F:DNA binding"/>
    <property type="evidence" value="ECO:0007669"/>
    <property type="project" value="InterPro"/>
</dbReference>
<dbReference type="EC" id="2.7.7.6" evidence="12"/>
<evidence type="ECO:0000256" key="3">
    <source>
        <dbReference type="ARBA" id="ARBA00011251"/>
    </source>
</evidence>
<comment type="subcellular location">
    <subcellularLocation>
        <location evidence="1">Nucleus</location>
    </subcellularLocation>
</comment>
<dbReference type="CDD" id="cd00653">
    <property type="entry name" value="RNA_pol_B_RPB2"/>
    <property type="match status" value="1"/>
</dbReference>
<dbReference type="InterPro" id="IPR007121">
    <property type="entry name" value="RNA_pol_bsu_CS"/>
</dbReference>
<dbReference type="Proteomes" id="UP000783686">
    <property type="component" value="Unassembled WGS sequence"/>
</dbReference>
<dbReference type="InterPro" id="IPR001680">
    <property type="entry name" value="WD40_rpt"/>
</dbReference>
<feature type="repeat" description="WD" evidence="10">
    <location>
        <begin position="195"/>
        <end position="236"/>
    </location>
</feature>
<dbReference type="InterPro" id="IPR007642">
    <property type="entry name" value="RNA_pol_Rpb2_2"/>
</dbReference>
<dbReference type="Pfam" id="PF00400">
    <property type="entry name" value="WD40"/>
    <property type="match status" value="5"/>
</dbReference>
<dbReference type="PROSITE" id="PS50082">
    <property type="entry name" value="WD_REPEATS_2"/>
    <property type="match status" value="4"/>
</dbReference>
<evidence type="ECO:0000259" key="13">
    <source>
        <dbReference type="Pfam" id="PF00562"/>
    </source>
</evidence>
<keyword evidence="7 12" id="KW-0804">Transcription</keyword>
<accession>A0A811JUB2</accession>
<dbReference type="Gene3D" id="2.130.10.10">
    <property type="entry name" value="YVTN repeat-like/Quinoprotein amine dehydrogenase"/>
    <property type="match status" value="2"/>
</dbReference>
<dbReference type="InterPro" id="IPR015943">
    <property type="entry name" value="WD40/YVTN_repeat-like_dom_sf"/>
</dbReference>
<feature type="repeat" description="WD" evidence="10">
    <location>
        <begin position="150"/>
        <end position="181"/>
    </location>
</feature>
<dbReference type="InterPro" id="IPR009674">
    <property type="entry name" value="Rpa2_dom_4"/>
</dbReference>
<evidence type="ECO:0000259" key="17">
    <source>
        <dbReference type="Pfam" id="PF04565"/>
    </source>
</evidence>
<dbReference type="Pfam" id="PF04560">
    <property type="entry name" value="RNA_pol_Rpb2_7"/>
    <property type="match status" value="1"/>
</dbReference>
<dbReference type="SUPFAM" id="SSF64484">
    <property type="entry name" value="beta and beta-prime subunits of DNA dependent RNA-polymerase"/>
    <property type="match status" value="1"/>
</dbReference>
<dbReference type="SUPFAM" id="SSF50978">
    <property type="entry name" value="WD40 repeat-like"/>
    <property type="match status" value="1"/>
</dbReference>
<comment type="similarity">
    <text evidence="2 11">Belongs to the RNA polymerase beta chain family.</text>
</comment>